<evidence type="ECO:0000313" key="11">
    <source>
        <dbReference type="Proteomes" id="UP000515156"/>
    </source>
</evidence>
<comment type="similarity">
    <text evidence="2">Belongs to the neuritin family.</text>
</comment>
<dbReference type="RefSeq" id="XP_030060788.1">
    <property type="nucleotide sequence ID" value="XM_030204928.1"/>
</dbReference>
<dbReference type="GO" id="GO:1990138">
    <property type="term" value="P:neuron projection extension"/>
    <property type="evidence" value="ECO:0007669"/>
    <property type="project" value="TreeGrafter"/>
</dbReference>
<keyword evidence="9" id="KW-0812">Transmembrane</keyword>
<keyword evidence="5 10" id="KW-0732">Signal</keyword>
<reference evidence="12" key="1">
    <citation type="submission" date="2025-08" db="UniProtKB">
        <authorList>
            <consortium name="RefSeq"/>
        </authorList>
    </citation>
    <scope>IDENTIFICATION</scope>
</reference>
<gene>
    <name evidence="12" type="primary">NRN1L</name>
</gene>
<evidence type="ECO:0000256" key="1">
    <source>
        <dbReference type="ARBA" id="ARBA00004609"/>
    </source>
</evidence>
<proteinExistence type="inferred from homology"/>
<evidence type="ECO:0000256" key="6">
    <source>
        <dbReference type="ARBA" id="ARBA00023136"/>
    </source>
</evidence>
<dbReference type="Pfam" id="PF15056">
    <property type="entry name" value="NRN1"/>
    <property type="match status" value="1"/>
</dbReference>
<dbReference type="GeneID" id="115471222"/>
<keyword evidence="3" id="KW-1003">Cell membrane</keyword>
<dbReference type="InterPro" id="IPR026144">
    <property type="entry name" value="Neuritin_fam"/>
</dbReference>
<organism evidence="11 12">
    <name type="scientific">Microcaecilia unicolor</name>
    <dbReference type="NCBI Taxonomy" id="1415580"/>
    <lineage>
        <taxon>Eukaryota</taxon>
        <taxon>Metazoa</taxon>
        <taxon>Chordata</taxon>
        <taxon>Craniata</taxon>
        <taxon>Vertebrata</taxon>
        <taxon>Euteleostomi</taxon>
        <taxon>Amphibia</taxon>
        <taxon>Gymnophiona</taxon>
        <taxon>Siphonopidae</taxon>
        <taxon>Microcaecilia</taxon>
    </lineage>
</organism>
<feature type="signal peptide" evidence="10">
    <location>
        <begin position="1"/>
        <end position="29"/>
    </location>
</feature>
<dbReference type="Proteomes" id="UP000515156">
    <property type="component" value="Chromosome 5"/>
</dbReference>
<dbReference type="OrthoDB" id="9929715at2759"/>
<dbReference type="GO" id="GO:0005886">
    <property type="term" value="C:plasma membrane"/>
    <property type="evidence" value="ECO:0007669"/>
    <property type="project" value="UniProtKB-SubCell"/>
</dbReference>
<keyword evidence="9" id="KW-1133">Transmembrane helix</keyword>
<evidence type="ECO:0000313" key="12">
    <source>
        <dbReference type="RefSeq" id="XP_030060788.1"/>
    </source>
</evidence>
<keyword evidence="7" id="KW-0325">Glycoprotein</keyword>
<accession>A0A6P7Y734</accession>
<evidence type="ECO:0000256" key="2">
    <source>
        <dbReference type="ARBA" id="ARBA00008377"/>
    </source>
</evidence>
<dbReference type="GO" id="GO:0098552">
    <property type="term" value="C:side of membrane"/>
    <property type="evidence" value="ECO:0007669"/>
    <property type="project" value="UniProtKB-KW"/>
</dbReference>
<dbReference type="PANTHER" id="PTHR15902:SF2">
    <property type="entry name" value="NEURITIN-LIKE PROTEIN"/>
    <property type="match status" value="1"/>
</dbReference>
<dbReference type="CTD" id="123904"/>
<keyword evidence="6 9" id="KW-0472">Membrane</keyword>
<name>A0A6P7Y734_9AMPH</name>
<dbReference type="PANTHER" id="PTHR15902">
    <property type="entry name" value="NEURITIN-RELATED"/>
    <property type="match status" value="1"/>
</dbReference>
<evidence type="ECO:0000256" key="3">
    <source>
        <dbReference type="ARBA" id="ARBA00022475"/>
    </source>
</evidence>
<feature type="transmembrane region" description="Helical" evidence="9">
    <location>
        <begin position="146"/>
        <end position="165"/>
    </location>
</feature>
<keyword evidence="4" id="KW-0336">GPI-anchor</keyword>
<evidence type="ECO:0000256" key="9">
    <source>
        <dbReference type="SAM" id="Phobius"/>
    </source>
</evidence>
<evidence type="ECO:0000256" key="7">
    <source>
        <dbReference type="ARBA" id="ARBA00023180"/>
    </source>
</evidence>
<evidence type="ECO:0000256" key="4">
    <source>
        <dbReference type="ARBA" id="ARBA00022622"/>
    </source>
</evidence>
<comment type="subcellular location">
    <subcellularLocation>
        <location evidence="1">Cell membrane</location>
        <topology evidence="1">Lipid-anchor</topology>
        <topology evidence="1">GPI-anchor</topology>
    </subcellularLocation>
</comment>
<feature type="chain" id="PRO_5028314188" evidence="10">
    <location>
        <begin position="30"/>
        <end position="166"/>
    </location>
</feature>
<evidence type="ECO:0000256" key="8">
    <source>
        <dbReference type="ARBA" id="ARBA00023288"/>
    </source>
</evidence>
<dbReference type="KEGG" id="muo:115471222"/>
<protein>
    <submittedName>
        <fullName evidence="12">Neuritin-like protein</fullName>
    </submittedName>
</protein>
<keyword evidence="11" id="KW-1185">Reference proteome</keyword>
<dbReference type="InParanoid" id="A0A6P7Y734"/>
<evidence type="ECO:0000256" key="10">
    <source>
        <dbReference type="SAM" id="SignalP"/>
    </source>
</evidence>
<keyword evidence="8" id="KW-0449">Lipoprotein</keyword>
<dbReference type="FunCoup" id="A0A6P7Y734">
    <property type="interactions" value="139"/>
</dbReference>
<evidence type="ECO:0000256" key="5">
    <source>
        <dbReference type="ARBA" id="ARBA00022729"/>
    </source>
</evidence>
<dbReference type="AlphaFoldDB" id="A0A6P7Y734"/>
<sequence length="166" mass="18510">MGVLDHGCRRLLAFVLFLALHLVLSPVTATSRCDMIYKGFAECLISFGDSMAQSVQQLQEGETEDVEELETICKSWDDFHSCASAMLANCPEEAAAIWESLRQESKKIQFQGNLHDLCSGRARMSNSGKGSDSSETNKETLRGSAYPLHYGWPVFLSMVFLLLFFI</sequence>